<dbReference type="PANTHER" id="PTHR13026">
    <property type="entry name" value="NNP-1 PROTEIN NOVEL NUCLEAR PROTEIN 1 NOP52"/>
    <property type="match status" value="1"/>
</dbReference>
<proteinExistence type="inferred from homology"/>
<feature type="compositionally biased region" description="Polar residues" evidence="5">
    <location>
        <begin position="604"/>
        <end position="626"/>
    </location>
</feature>
<accession>A0A6G0TG96</accession>
<evidence type="ECO:0000256" key="5">
    <source>
        <dbReference type="SAM" id="MobiDB-lite"/>
    </source>
</evidence>
<dbReference type="InterPro" id="IPR010301">
    <property type="entry name" value="RRP1"/>
</dbReference>
<name>A0A6G0TG96_APHGL</name>
<feature type="region of interest" description="Disordered" evidence="5">
    <location>
        <begin position="503"/>
        <end position="527"/>
    </location>
</feature>
<feature type="compositionally biased region" description="Low complexity" evidence="5">
    <location>
        <begin position="711"/>
        <end position="725"/>
    </location>
</feature>
<dbReference type="GO" id="GO:0005634">
    <property type="term" value="C:nucleus"/>
    <property type="evidence" value="ECO:0007669"/>
    <property type="project" value="UniProtKB-SubCell"/>
</dbReference>
<evidence type="ECO:0000256" key="3">
    <source>
        <dbReference type="ARBA" id="ARBA00022552"/>
    </source>
</evidence>
<dbReference type="Pfam" id="PF05997">
    <property type="entry name" value="Nop52"/>
    <property type="match status" value="1"/>
</dbReference>
<dbReference type="PANTHER" id="PTHR13026:SF0">
    <property type="entry name" value="RIBOSOMAL RNA PROCESSING 1B"/>
    <property type="match status" value="1"/>
</dbReference>
<evidence type="ECO:0000313" key="7">
    <source>
        <dbReference type="Proteomes" id="UP000475862"/>
    </source>
</evidence>
<dbReference type="EMBL" id="VYZN01000041">
    <property type="protein sequence ID" value="KAE9531403.1"/>
    <property type="molecule type" value="Genomic_DNA"/>
</dbReference>
<evidence type="ECO:0000256" key="2">
    <source>
        <dbReference type="ARBA" id="ARBA00006374"/>
    </source>
</evidence>
<comment type="caution">
    <text evidence="6">The sequence shown here is derived from an EMBL/GenBank/DDBJ whole genome shotgun (WGS) entry which is preliminary data.</text>
</comment>
<dbReference type="OrthoDB" id="2019504at2759"/>
<keyword evidence="3" id="KW-0698">rRNA processing</keyword>
<feature type="region of interest" description="Disordered" evidence="5">
    <location>
        <begin position="711"/>
        <end position="813"/>
    </location>
</feature>
<dbReference type="Proteomes" id="UP000475862">
    <property type="component" value="Unassembled WGS sequence"/>
</dbReference>
<feature type="compositionally biased region" description="Basic and acidic residues" evidence="5">
    <location>
        <begin position="737"/>
        <end position="748"/>
    </location>
</feature>
<reference evidence="6 7" key="1">
    <citation type="submission" date="2019-08" db="EMBL/GenBank/DDBJ databases">
        <title>The genome of the soybean aphid Biotype 1, its phylome, world population structure and adaptation to the North American continent.</title>
        <authorList>
            <person name="Giordano R."/>
            <person name="Donthu R.K."/>
            <person name="Hernandez A.G."/>
            <person name="Wright C.L."/>
            <person name="Zimin A.V."/>
        </authorList>
    </citation>
    <scope>NUCLEOTIDE SEQUENCE [LARGE SCALE GENOMIC DNA]</scope>
    <source>
        <tissue evidence="6">Whole aphids</tissue>
    </source>
</reference>
<protein>
    <submittedName>
        <fullName evidence="6">Uncharacterized protein</fullName>
    </submittedName>
</protein>
<keyword evidence="4" id="KW-0539">Nucleus</keyword>
<dbReference type="AlphaFoldDB" id="A0A6G0TG96"/>
<comment type="subcellular location">
    <subcellularLocation>
        <location evidence="1">Nucleus</location>
    </subcellularLocation>
</comment>
<organism evidence="6 7">
    <name type="scientific">Aphis glycines</name>
    <name type="common">Soybean aphid</name>
    <dbReference type="NCBI Taxonomy" id="307491"/>
    <lineage>
        <taxon>Eukaryota</taxon>
        <taxon>Metazoa</taxon>
        <taxon>Ecdysozoa</taxon>
        <taxon>Arthropoda</taxon>
        <taxon>Hexapoda</taxon>
        <taxon>Insecta</taxon>
        <taxon>Pterygota</taxon>
        <taxon>Neoptera</taxon>
        <taxon>Paraneoptera</taxon>
        <taxon>Hemiptera</taxon>
        <taxon>Sternorrhyncha</taxon>
        <taxon>Aphidomorpha</taxon>
        <taxon>Aphidoidea</taxon>
        <taxon>Aphididae</taxon>
        <taxon>Aphidini</taxon>
        <taxon>Aphis</taxon>
        <taxon>Aphis</taxon>
    </lineage>
</organism>
<dbReference type="GO" id="GO:0030688">
    <property type="term" value="C:preribosome, small subunit precursor"/>
    <property type="evidence" value="ECO:0007669"/>
    <property type="project" value="InterPro"/>
</dbReference>
<evidence type="ECO:0000256" key="4">
    <source>
        <dbReference type="ARBA" id="ARBA00023242"/>
    </source>
</evidence>
<gene>
    <name evidence="6" type="ORF">AGLY_010609</name>
</gene>
<comment type="similarity">
    <text evidence="2">Belongs to the RRP1 family.</text>
</comment>
<keyword evidence="7" id="KW-1185">Reference proteome</keyword>
<sequence length="951" mass="107832">MPINSIKISEILQKLNHAKKMSILITVKSLFKGKLNLILSIVFFNLGYKHKNVMIFQLQNANFCDFEILLLKTYNLKREMATETSEDKVDLVAKEIELTKLLASNDPKTRSDGIKQIKQLLLKHSGDNSDAFQLNDYLIIWRGLFYFMWMSDKPLPQESATEKISNLIHSCTSHQGKILFLDAFFLTIKDDWMSISQHRIDKFMMLVRRCLRQMLFTFVNCDWESEYMEKFSEVLYRALKSFTLSLRTHLQEIFLEELAKVSRGKVPTHALVIILDSFLHYISELNDFILIKEVTQNVFRNLLSQSPDLEMLEAKFEAWRKMGKPGKSYNDLELVEGDIADDDSNELNDGPLDPRAGNVSIEIPRIKFDPKAVVKLLNKYVTDIDCTRKCLLEITKLVKWYDRLGGGLLPYKPKDLKLNSQVLKRKKKKHLSKLVKEGIKKLEMIDSKIKKSSREVNDHKSLKELNKMGEIVVEHGKIGKSTWKVRKFDNVSTLKENFNLNGSWTVSDETKNDDTKTMPVTDDEPPLLVPAGFNVEESETLVKTPSKVQKKLSLTPNLKSLTVDSSLKESNSNKRKSKSPISKINDESNKKNNQKPNSPFTKIGTPNTLNASHNNSWSVSADNSESASKKVNKSIESAKAVNASPINNKSLTPNNGIEKKNKADDLVISKIKRHSNEINNSSLNESWSVCSDEKIIPVSKTADETANNLSSNVVNTSHNNSWSVSDNNGSASKKVKKSNELGKVEKRTSLTPAITPDKNSKSPKSPKSPTPEQRVLRRRTIIIPKKKPDDQNEGTPKRKVKESSATKVSQKRRKTIAGEEISVLKPEEISNKALEKVRSEAFEDGLGTPRKSSRLSIKTDSAKKRVEFQLKNNVEQEFMEYRTSLVTKPGNPHDASKLPVQGVLKLTPDLILNIIICKSLVHHKLIHFLSNGIFEIKLTQIIPLKGLIFLF</sequence>
<evidence type="ECO:0000313" key="6">
    <source>
        <dbReference type="EMBL" id="KAE9531403.1"/>
    </source>
</evidence>
<feature type="region of interest" description="Disordered" evidence="5">
    <location>
        <begin position="563"/>
        <end position="633"/>
    </location>
</feature>
<evidence type="ECO:0000256" key="1">
    <source>
        <dbReference type="ARBA" id="ARBA00004123"/>
    </source>
</evidence>
<dbReference type="GO" id="GO:0006364">
    <property type="term" value="P:rRNA processing"/>
    <property type="evidence" value="ECO:0007669"/>
    <property type="project" value="UniProtKB-KW"/>
</dbReference>